<reference evidence="1" key="1">
    <citation type="submission" date="2021-01" db="EMBL/GenBank/DDBJ databases">
        <title>Adiantum capillus-veneris genome.</title>
        <authorList>
            <person name="Fang Y."/>
            <person name="Liao Q."/>
        </authorList>
    </citation>
    <scope>NUCLEOTIDE SEQUENCE</scope>
    <source>
        <strain evidence="1">H3</strain>
        <tissue evidence="1">Leaf</tissue>
    </source>
</reference>
<feature type="non-terminal residue" evidence="1">
    <location>
        <position position="177"/>
    </location>
</feature>
<protein>
    <submittedName>
        <fullName evidence="1">Uncharacterized protein</fullName>
    </submittedName>
</protein>
<keyword evidence="2" id="KW-1185">Reference proteome</keyword>
<gene>
    <name evidence="1" type="ORF">GOP47_0012076</name>
</gene>
<accession>A0A9D4ZFY7</accession>
<name>A0A9D4ZFY7_ADICA</name>
<sequence length="177" mass="19171">MQEGATRAEKIEVALCFWAATDGVRQEGAGGGVAARAALQRRRAVVEWPVQAEHEKVTGKVREGVAWSGTSRGCQSRGGRAAISKDEEGGATRCMRRPREAAKRGGAAGRNRQGLTLEVAGEEGGLHGRLIIISPFLKCFLPDFDVFYPCTFQFFSLIVSSNMLLYMYISKGDGCIN</sequence>
<proteinExistence type="predicted"/>
<evidence type="ECO:0000313" key="1">
    <source>
        <dbReference type="EMBL" id="KAI5074063.1"/>
    </source>
</evidence>
<dbReference type="EMBL" id="JABFUD020000011">
    <property type="protein sequence ID" value="KAI5074063.1"/>
    <property type="molecule type" value="Genomic_DNA"/>
</dbReference>
<evidence type="ECO:0000313" key="2">
    <source>
        <dbReference type="Proteomes" id="UP000886520"/>
    </source>
</evidence>
<comment type="caution">
    <text evidence="1">The sequence shown here is derived from an EMBL/GenBank/DDBJ whole genome shotgun (WGS) entry which is preliminary data.</text>
</comment>
<dbReference type="Proteomes" id="UP000886520">
    <property type="component" value="Chromosome 11"/>
</dbReference>
<organism evidence="1 2">
    <name type="scientific">Adiantum capillus-veneris</name>
    <name type="common">Maidenhair fern</name>
    <dbReference type="NCBI Taxonomy" id="13818"/>
    <lineage>
        <taxon>Eukaryota</taxon>
        <taxon>Viridiplantae</taxon>
        <taxon>Streptophyta</taxon>
        <taxon>Embryophyta</taxon>
        <taxon>Tracheophyta</taxon>
        <taxon>Polypodiopsida</taxon>
        <taxon>Polypodiidae</taxon>
        <taxon>Polypodiales</taxon>
        <taxon>Pteridineae</taxon>
        <taxon>Pteridaceae</taxon>
        <taxon>Vittarioideae</taxon>
        <taxon>Adiantum</taxon>
    </lineage>
</organism>
<dbReference type="AlphaFoldDB" id="A0A9D4ZFY7"/>